<accession>A0A150RYG9</accession>
<gene>
    <name evidence="1" type="ORF">BE17_32840</name>
</gene>
<reference evidence="1 2" key="1">
    <citation type="submission" date="2014-02" db="EMBL/GenBank/DDBJ databases">
        <title>The small core and large imbalanced accessory genome model reveals a collaborative survival strategy of Sorangium cellulosum strains in nature.</title>
        <authorList>
            <person name="Han K."/>
            <person name="Peng R."/>
            <person name="Blom J."/>
            <person name="Li Y.-Z."/>
        </authorList>
    </citation>
    <scope>NUCLEOTIDE SEQUENCE [LARGE SCALE GENOMIC DNA]</scope>
    <source>
        <strain evidence="1 2">So0011-07</strain>
    </source>
</reference>
<dbReference type="EMBL" id="JEMB01001749">
    <property type="protein sequence ID" value="KYF85285.1"/>
    <property type="molecule type" value="Genomic_DNA"/>
</dbReference>
<protein>
    <submittedName>
        <fullName evidence="1">Uncharacterized protein</fullName>
    </submittedName>
</protein>
<evidence type="ECO:0000313" key="1">
    <source>
        <dbReference type="EMBL" id="KYF85285.1"/>
    </source>
</evidence>
<comment type="caution">
    <text evidence="1">The sequence shown here is derived from an EMBL/GenBank/DDBJ whole genome shotgun (WGS) entry which is preliminary data.</text>
</comment>
<proteinExistence type="predicted"/>
<dbReference type="PROSITE" id="PS51257">
    <property type="entry name" value="PROKAR_LIPOPROTEIN"/>
    <property type="match status" value="1"/>
</dbReference>
<evidence type="ECO:0000313" key="2">
    <source>
        <dbReference type="Proteomes" id="UP000075635"/>
    </source>
</evidence>
<name>A0A150RYG9_SORCE</name>
<sequence length="154" mass="15539">MGEARRMRTAASRGRTRAVVGALGVGALVLSCLGPTAGQVDLPGLDTPVEKALSFPAGKKLEFPVHADSYEYSGANYVRVEVTLLRGGAPVGAMACDGFELEGGAGCGSGATHLNGSCAMEVPAGGSDAIRVVATLADKGSSAKLQGLSVYIRD</sequence>
<dbReference type="Proteomes" id="UP000075635">
    <property type="component" value="Unassembled WGS sequence"/>
</dbReference>
<organism evidence="1 2">
    <name type="scientific">Sorangium cellulosum</name>
    <name type="common">Polyangium cellulosum</name>
    <dbReference type="NCBI Taxonomy" id="56"/>
    <lineage>
        <taxon>Bacteria</taxon>
        <taxon>Pseudomonadati</taxon>
        <taxon>Myxococcota</taxon>
        <taxon>Polyangia</taxon>
        <taxon>Polyangiales</taxon>
        <taxon>Polyangiaceae</taxon>
        <taxon>Sorangium</taxon>
    </lineage>
</organism>
<dbReference type="AlphaFoldDB" id="A0A150RYG9"/>